<feature type="chain" id="PRO_5016383974" evidence="2">
    <location>
        <begin position="23"/>
        <end position="157"/>
    </location>
</feature>
<keyword evidence="1" id="KW-1133">Transmembrane helix</keyword>
<evidence type="ECO:0000313" key="3">
    <source>
        <dbReference type="EMBL" id="PIR77103.1"/>
    </source>
</evidence>
<dbReference type="AlphaFoldDB" id="A0A2M6P052"/>
<feature type="transmembrane region" description="Helical" evidence="1">
    <location>
        <begin position="63"/>
        <end position="84"/>
    </location>
</feature>
<evidence type="ECO:0000256" key="1">
    <source>
        <dbReference type="SAM" id="Phobius"/>
    </source>
</evidence>
<dbReference type="Proteomes" id="UP000228528">
    <property type="component" value="Unassembled WGS sequence"/>
</dbReference>
<keyword evidence="1" id="KW-0812">Transmembrane</keyword>
<organism evidence="3 4">
    <name type="scientific">Candidatus Magasanikbacteria bacterium CG10_big_fil_rev_8_21_14_0_10_38_6</name>
    <dbReference type="NCBI Taxonomy" id="1974647"/>
    <lineage>
        <taxon>Bacteria</taxon>
        <taxon>Candidatus Magasanikiibacteriota</taxon>
    </lineage>
</organism>
<accession>A0A2M6P052</accession>
<dbReference type="Pfam" id="PF18895">
    <property type="entry name" value="T4SS_pilin"/>
    <property type="match status" value="1"/>
</dbReference>
<comment type="caution">
    <text evidence="3">The sequence shown here is derived from an EMBL/GenBank/DDBJ whole genome shotgun (WGS) entry which is preliminary data.</text>
</comment>
<protein>
    <submittedName>
        <fullName evidence="3">Uncharacterized protein</fullName>
    </submittedName>
</protein>
<keyword evidence="1" id="KW-0472">Membrane</keyword>
<name>A0A2M6P052_9BACT</name>
<proteinExistence type="predicted"/>
<dbReference type="EMBL" id="PFBW01000185">
    <property type="protein sequence ID" value="PIR77103.1"/>
    <property type="molecule type" value="Genomic_DNA"/>
</dbReference>
<sequence length="157" mass="17122">MLRFFLFLFFVMGLIVPQASFAQSLESQILNQVDMGAVNAQLKADYNQDSIDPRQVIATTIQVILSLLGTVFLVLVASGGYIYLTAGGDESRVTKAKSTITNGVIGLVIVLGAYSITLFVIRGFDTAVSDGQPVNRSDVQQNPDLLNERLNQGNFFR</sequence>
<keyword evidence="2" id="KW-0732">Signal</keyword>
<evidence type="ECO:0000256" key="2">
    <source>
        <dbReference type="SAM" id="SignalP"/>
    </source>
</evidence>
<dbReference type="InterPro" id="IPR043993">
    <property type="entry name" value="T4SS_pilin"/>
</dbReference>
<reference evidence="4" key="1">
    <citation type="submission" date="2017-09" db="EMBL/GenBank/DDBJ databases">
        <title>Depth-based differentiation of microbial function through sediment-hosted aquifers and enrichment of novel symbionts in the deep terrestrial subsurface.</title>
        <authorList>
            <person name="Probst A.J."/>
            <person name="Ladd B."/>
            <person name="Jarett J.K."/>
            <person name="Geller-Mcgrath D.E."/>
            <person name="Sieber C.M.K."/>
            <person name="Emerson J.B."/>
            <person name="Anantharaman K."/>
            <person name="Thomas B.C."/>
            <person name="Malmstrom R."/>
            <person name="Stieglmeier M."/>
            <person name="Klingl A."/>
            <person name="Woyke T."/>
            <person name="Ryan C.M."/>
            <person name="Banfield J.F."/>
        </authorList>
    </citation>
    <scope>NUCLEOTIDE SEQUENCE [LARGE SCALE GENOMIC DNA]</scope>
</reference>
<evidence type="ECO:0000313" key="4">
    <source>
        <dbReference type="Proteomes" id="UP000228528"/>
    </source>
</evidence>
<feature type="transmembrane region" description="Helical" evidence="1">
    <location>
        <begin position="104"/>
        <end position="124"/>
    </location>
</feature>
<feature type="signal peptide" evidence="2">
    <location>
        <begin position="1"/>
        <end position="22"/>
    </location>
</feature>
<gene>
    <name evidence="3" type="ORF">COU30_04270</name>
</gene>